<sequence length="455" mass="49173">MRLASLALLSLVGASLGFNIDASAIRAAEAAQIGEDAPRFGNITIPGQIKPTSLVFPDGLHLLLYSPRAQNLSVEKKDQPSAPAGFVTPLDFTAVSLGSGSWMPIYNYSWIINFEAQNVDDVIATMEVPYSRDLLETLDIRHENTFLARFDSARKGWVVDTSKASVESARNTTRMVGSSTLGGEYMLLGRKSTGAHNTFLRLGSSDDSSDFRVEDPPADSLGQTDPSKAPVQLGTWENGFQLEVRSCKGMRINMNLFNVSEGKVQQGYTAISSYGYMLNSSEPSSKVAVIARLPLRRSQIEAHSLNDSRLQVAQLDPTSGEFRVHPNFRSNATPSSPQILRGFIEIEASSLDVKWILVAPEVVDSTRSSPGPTTSASTTADGRNTVTTVTSLSSLAPGLNTPVTSATAPASAVISVVTPLNEEGTEKVMKLERAAKKSPSRSRMRRIRYSKSELL</sequence>
<dbReference type="Proteomes" id="UP000059188">
    <property type="component" value="Unassembled WGS sequence"/>
</dbReference>
<keyword evidence="2" id="KW-0732">Signal</keyword>
<dbReference type="EMBL" id="LN679158">
    <property type="protein sequence ID" value="CEL61562.1"/>
    <property type="molecule type" value="Genomic_DNA"/>
</dbReference>
<accession>A0A0B7FZH6</accession>
<evidence type="ECO:0000313" key="4">
    <source>
        <dbReference type="Proteomes" id="UP000059188"/>
    </source>
</evidence>
<protein>
    <submittedName>
        <fullName evidence="3">Uncharacterized protein</fullName>
    </submittedName>
</protein>
<dbReference type="STRING" id="1108050.A0A0B7FZH6"/>
<proteinExistence type="predicted"/>
<reference evidence="3 4" key="1">
    <citation type="submission" date="2014-11" db="EMBL/GenBank/DDBJ databases">
        <authorList>
            <person name="Wibberg Daniel"/>
        </authorList>
    </citation>
    <scope>NUCLEOTIDE SEQUENCE [LARGE SCALE GENOMIC DNA]</scope>
    <source>
        <strain evidence="3">Rhizoctonia solani AG1-IB 7/3/14</strain>
    </source>
</reference>
<feature type="chain" id="PRO_5002114527" evidence="2">
    <location>
        <begin position="18"/>
        <end position="455"/>
    </location>
</feature>
<organism evidence="3 4">
    <name type="scientific">Thanatephorus cucumeris (strain AG1-IB / isolate 7/3/14)</name>
    <name type="common">Lettuce bottom rot fungus</name>
    <name type="synonym">Rhizoctonia solani</name>
    <dbReference type="NCBI Taxonomy" id="1108050"/>
    <lineage>
        <taxon>Eukaryota</taxon>
        <taxon>Fungi</taxon>
        <taxon>Dikarya</taxon>
        <taxon>Basidiomycota</taxon>
        <taxon>Agaricomycotina</taxon>
        <taxon>Agaricomycetes</taxon>
        <taxon>Cantharellales</taxon>
        <taxon>Ceratobasidiaceae</taxon>
        <taxon>Rhizoctonia</taxon>
        <taxon>Rhizoctonia solani AG-1</taxon>
    </lineage>
</organism>
<gene>
    <name evidence="3" type="ORF">RSOLAG1IB_10125</name>
</gene>
<keyword evidence="4" id="KW-1185">Reference proteome</keyword>
<feature type="region of interest" description="Disordered" evidence="1">
    <location>
        <begin position="206"/>
        <end position="229"/>
    </location>
</feature>
<dbReference type="AlphaFoldDB" id="A0A0B7FZH6"/>
<feature type="compositionally biased region" description="Low complexity" evidence="1">
    <location>
        <begin position="365"/>
        <end position="385"/>
    </location>
</feature>
<feature type="compositionally biased region" description="Basic residues" evidence="1">
    <location>
        <begin position="436"/>
        <end position="449"/>
    </location>
</feature>
<feature type="signal peptide" evidence="2">
    <location>
        <begin position="1"/>
        <end position="17"/>
    </location>
</feature>
<evidence type="ECO:0000256" key="1">
    <source>
        <dbReference type="SAM" id="MobiDB-lite"/>
    </source>
</evidence>
<evidence type="ECO:0000313" key="3">
    <source>
        <dbReference type="EMBL" id="CEL61562.1"/>
    </source>
</evidence>
<feature type="region of interest" description="Disordered" evidence="1">
    <location>
        <begin position="364"/>
        <end position="385"/>
    </location>
</feature>
<feature type="region of interest" description="Disordered" evidence="1">
    <location>
        <begin position="431"/>
        <end position="455"/>
    </location>
</feature>
<name>A0A0B7FZH6_THACB</name>
<evidence type="ECO:0000256" key="2">
    <source>
        <dbReference type="SAM" id="SignalP"/>
    </source>
</evidence>